<dbReference type="PANTHER" id="PTHR19139:SF199">
    <property type="entry name" value="MIP17260P"/>
    <property type="match status" value="1"/>
</dbReference>
<dbReference type="Proteomes" id="UP001596435">
    <property type="component" value="Unassembled WGS sequence"/>
</dbReference>
<comment type="similarity">
    <text evidence="2 6">Belongs to the MIP/aquaporin (TC 1.A.8) family.</text>
</comment>
<dbReference type="Gene3D" id="1.20.1080.10">
    <property type="entry name" value="Glycerol uptake facilitator protein"/>
    <property type="match status" value="2"/>
</dbReference>
<keyword evidence="4 8" id="KW-1133">Transmembrane helix</keyword>
<protein>
    <submittedName>
        <fullName evidence="9">Aquaporin</fullName>
    </submittedName>
</protein>
<evidence type="ECO:0000256" key="2">
    <source>
        <dbReference type="ARBA" id="ARBA00006175"/>
    </source>
</evidence>
<organism evidence="9 10">
    <name type="scientific">Kitasatospora paranensis</name>
    <dbReference type="NCBI Taxonomy" id="258053"/>
    <lineage>
        <taxon>Bacteria</taxon>
        <taxon>Bacillati</taxon>
        <taxon>Actinomycetota</taxon>
        <taxon>Actinomycetes</taxon>
        <taxon>Kitasatosporales</taxon>
        <taxon>Streptomycetaceae</taxon>
        <taxon>Kitasatospora</taxon>
    </lineage>
</organism>
<keyword evidence="3 6" id="KW-0812">Transmembrane</keyword>
<gene>
    <name evidence="9" type="ORF">ACFQMG_09860</name>
</gene>
<keyword evidence="6" id="KW-0813">Transport</keyword>
<name>A0ABW2FUP4_9ACTN</name>
<reference evidence="10" key="1">
    <citation type="journal article" date="2019" name="Int. J. Syst. Evol. Microbiol.">
        <title>The Global Catalogue of Microorganisms (GCM) 10K type strain sequencing project: providing services to taxonomists for standard genome sequencing and annotation.</title>
        <authorList>
            <consortium name="The Broad Institute Genomics Platform"/>
            <consortium name="The Broad Institute Genome Sequencing Center for Infectious Disease"/>
            <person name="Wu L."/>
            <person name="Ma J."/>
        </authorList>
    </citation>
    <scope>NUCLEOTIDE SEQUENCE [LARGE SCALE GENOMIC DNA]</scope>
    <source>
        <strain evidence="10">CGMCC 1.12859</strain>
    </source>
</reference>
<dbReference type="RefSeq" id="WP_345706642.1">
    <property type="nucleotide sequence ID" value="NZ_BAABKV010000001.1"/>
</dbReference>
<dbReference type="InterPro" id="IPR023271">
    <property type="entry name" value="Aquaporin-like"/>
</dbReference>
<sequence>MTTKPLAGRLAAEAVGTAVLAAVLIGSGFSASALSGDDAVRLLANVLASALALGVLIALLAPVSGAHLNPLVTAGAWWAGRRTGGPGGREAACYALAQLAGAVAGAVLANAMYGRPALELSGRPRAAGHLWLGEAVATGVLVLLVLGLARAGRERFAPVAVAGWIGAACWGTSSGSFANPALTVGRSLSDGFTGIAPGSVPAFVLAQCAGAAVGLALVPLLFGRAAADGADGADDADARKGRTGRTEPAAARELPGR</sequence>
<evidence type="ECO:0000256" key="6">
    <source>
        <dbReference type="RuleBase" id="RU000477"/>
    </source>
</evidence>
<dbReference type="InterPro" id="IPR034294">
    <property type="entry name" value="Aquaporin_transptr"/>
</dbReference>
<feature type="transmembrane region" description="Helical" evidence="8">
    <location>
        <begin position="198"/>
        <end position="222"/>
    </location>
</feature>
<evidence type="ECO:0000256" key="1">
    <source>
        <dbReference type="ARBA" id="ARBA00004141"/>
    </source>
</evidence>
<proteinExistence type="inferred from homology"/>
<feature type="transmembrane region" description="Helical" evidence="8">
    <location>
        <begin position="129"/>
        <end position="149"/>
    </location>
</feature>
<comment type="caution">
    <text evidence="9">The sequence shown here is derived from an EMBL/GenBank/DDBJ whole genome shotgun (WGS) entry which is preliminary data.</text>
</comment>
<dbReference type="InterPro" id="IPR000425">
    <property type="entry name" value="MIP"/>
</dbReference>
<dbReference type="EMBL" id="JBHTAJ010000014">
    <property type="protein sequence ID" value="MFC7179862.1"/>
    <property type="molecule type" value="Genomic_DNA"/>
</dbReference>
<evidence type="ECO:0000256" key="8">
    <source>
        <dbReference type="SAM" id="Phobius"/>
    </source>
</evidence>
<accession>A0ABW2FUP4</accession>
<evidence type="ECO:0000313" key="10">
    <source>
        <dbReference type="Proteomes" id="UP001596435"/>
    </source>
</evidence>
<dbReference type="SUPFAM" id="SSF81338">
    <property type="entry name" value="Aquaporin-like"/>
    <property type="match status" value="1"/>
</dbReference>
<dbReference type="Pfam" id="PF00230">
    <property type="entry name" value="MIP"/>
    <property type="match status" value="1"/>
</dbReference>
<evidence type="ECO:0000256" key="3">
    <source>
        <dbReference type="ARBA" id="ARBA00022692"/>
    </source>
</evidence>
<evidence type="ECO:0000313" key="9">
    <source>
        <dbReference type="EMBL" id="MFC7179862.1"/>
    </source>
</evidence>
<evidence type="ECO:0000256" key="4">
    <source>
        <dbReference type="ARBA" id="ARBA00022989"/>
    </source>
</evidence>
<comment type="subcellular location">
    <subcellularLocation>
        <location evidence="1">Membrane</location>
        <topology evidence="1">Multi-pass membrane protein</topology>
    </subcellularLocation>
</comment>
<keyword evidence="5 8" id="KW-0472">Membrane</keyword>
<feature type="transmembrane region" description="Helical" evidence="8">
    <location>
        <begin position="156"/>
        <end position="178"/>
    </location>
</feature>
<feature type="transmembrane region" description="Helical" evidence="8">
    <location>
        <begin position="91"/>
        <end position="109"/>
    </location>
</feature>
<evidence type="ECO:0000256" key="7">
    <source>
        <dbReference type="SAM" id="MobiDB-lite"/>
    </source>
</evidence>
<evidence type="ECO:0000256" key="5">
    <source>
        <dbReference type="ARBA" id="ARBA00023136"/>
    </source>
</evidence>
<feature type="transmembrane region" description="Helical" evidence="8">
    <location>
        <begin position="43"/>
        <end position="61"/>
    </location>
</feature>
<dbReference type="PRINTS" id="PR00783">
    <property type="entry name" value="MINTRINSICP"/>
</dbReference>
<keyword evidence="10" id="KW-1185">Reference proteome</keyword>
<feature type="region of interest" description="Disordered" evidence="7">
    <location>
        <begin position="229"/>
        <end position="257"/>
    </location>
</feature>
<dbReference type="PANTHER" id="PTHR19139">
    <property type="entry name" value="AQUAPORIN TRANSPORTER"/>
    <property type="match status" value="1"/>
</dbReference>